<dbReference type="EMBL" id="JALNTZ010000001">
    <property type="protein sequence ID" value="KAJ3666376.1"/>
    <property type="molecule type" value="Genomic_DNA"/>
</dbReference>
<dbReference type="AlphaFoldDB" id="A0AA38J3F0"/>
<organism evidence="1 2">
    <name type="scientific">Zophobas morio</name>
    <dbReference type="NCBI Taxonomy" id="2755281"/>
    <lineage>
        <taxon>Eukaryota</taxon>
        <taxon>Metazoa</taxon>
        <taxon>Ecdysozoa</taxon>
        <taxon>Arthropoda</taxon>
        <taxon>Hexapoda</taxon>
        <taxon>Insecta</taxon>
        <taxon>Pterygota</taxon>
        <taxon>Neoptera</taxon>
        <taxon>Endopterygota</taxon>
        <taxon>Coleoptera</taxon>
        <taxon>Polyphaga</taxon>
        <taxon>Cucujiformia</taxon>
        <taxon>Tenebrionidae</taxon>
        <taxon>Zophobas</taxon>
    </lineage>
</organism>
<accession>A0AA38J3F0</accession>
<gene>
    <name evidence="1" type="ORF">Zmor_001820</name>
</gene>
<evidence type="ECO:0000313" key="2">
    <source>
        <dbReference type="Proteomes" id="UP001168821"/>
    </source>
</evidence>
<sequence>MDESGLKLNNRSTVLAAKRSKNVLSLTSGEKEETIWIIARCNVEEMFLPSFSIFKGCFGSKTNVSARRPMFRLEVPMFRTTRIVVPTFFVIVDTIMYGLPNCTLILLEGPLFAIIEIMDSVRF</sequence>
<reference evidence="1" key="1">
    <citation type="journal article" date="2023" name="G3 (Bethesda)">
        <title>Whole genome assemblies of Zophobas morio and Tenebrio molitor.</title>
        <authorList>
            <person name="Kaur S."/>
            <person name="Stinson S.A."/>
            <person name="diCenzo G.C."/>
        </authorList>
    </citation>
    <scope>NUCLEOTIDE SEQUENCE</scope>
    <source>
        <strain evidence="1">QUZm001</strain>
    </source>
</reference>
<keyword evidence="2" id="KW-1185">Reference proteome</keyword>
<evidence type="ECO:0000313" key="1">
    <source>
        <dbReference type="EMBL" id="KAJ3666376.1"/>
    </source>
</evidence>
<name>A0AA38J3F0_9CUCU</name>
<proteinExistence type="predicted"/>
<dbReference type="Proteomes" id="UP001168821">
    <property type="component" value="Unassembled WGS sequence"/>
</dbReference>
<protein>
    <submittedName>
        <fullName evidence="1">Uncharacterized protein</fullName>
    </submittedName>
</protein>
<comment type="caution">
    <text evidence="1">The sequence shown here is derived from an EMBL/GenBank/DDBJ whole genome shotgun (WGS) entry which is preliminary data.</text>
</comment>